<reference evidence="1" key="1">
    <citation type="journal article" date="2021" name="Genome Biol. Evol.">
        <title>A High-Quality Reference Genome for a Parasitic Bivalve with Doubly Uniparental Inheritance (Bivalvia: Unionida).</title>
        <authorList>
            <person name="Smith C.H."/>
        </authorList>
    </citation>
    <scope>NUCLEOTIDE SEQUENCE</scope>
    <source>
        <strain evidence="1">CHS0354</strain>
    </source>
</reference>
<evidence type="ECO:0000313" key="1">
    <source>
        <dbReference type="EMBL" id="KAK3590337.1"/>
    </source>
</evidence>
<dbReference type="Proteomes" id="UP001195483">
    <property type="component" value="Unassembled WGS sequence"/>
</dbReference>
<proteinExistence type="predicted"/>
<sequence length="69" mass="7590">TVISATYPANALVDRPSKTSQNDEMYFAGINIPVNVRDIGTFERRNTTSAVSVFDSKRRSISSIPQQGN</sequence>
<dbReference type="AlphaFoldDB" id="A0AAE0SEE8"/>
<comment type="caution">
    <text evidence="1">The sequence shown here is derived from an EMBL/GenBank/DDBJ whole genome shotgun (WGS) entry which is preliminary data.</text>
</comment>
<feature type="non-terminal residue" evidence="1">
    <location>
        <position position="1"/>
    </location>
</feature>
<evidence type="ECO:0000313" key="2">
    <source>
        <dbReference type="Proteomes" id="UP001195483"/>
    </source>
</evidence>
<reference evidence="1" key="2">
    <citation type="journal article" date="2021" name="Genome Biol. Evol.">
        <title>Developing a high-quality reference genome for a parasitic bivalve with doubly uniparental inheritance (Bivalvia: Unionida).</title>
        <authorList>
            <person name="Smith C.H."/>
        </authorList>
    </citation>
    <scope>NUCLEOTIDE SEQUENCE</scope>
    <source>
        <strain evidence="1">CHS0354</strain>
        <tissue evidence="1">Mantle</tissue>
    </source>
</reference>
<protein>
    <submittedName>
        <fullName evidence="1">Uncharacterized protein</fullName>
    </submittedName>
</protein>
<name>A0AAE0SEE8_9BIVA</name>
<accession>A0AAE0SEE8</accession>
<gene>
    <name evidence="1" type="ORF">CHS0354_011340</name>
</gene>
<dbReference type="EMBL" id="JAEAOA010000700">
    <property type="protein sequence ID" value="KAK3590337.1"/>
    <property type="molecule type" value="Genomic_DNA"/>
</dbReference>
<reference evidence="1" key="3">
    <citation type="submission" date="2023-05" db="EMBL/GenBank/DDBJ databases">
        <authorList>
            <person name="Smith C.H."/>
        </authorList>
    </citation>
    <scope>NUCLEOTIDE SEQUENCE</scope>
    <source>
        <strain evidence="1">CHS0354</strain>
        <tissue evidence="1">Mantle</tissue>
    </source>
</reference>
<keyword evidence="2" id="KW-1185">Reference proteome</keyword>
<organism evidence="1 2">
    <name type="scientific">Potamilus streckersoni</name>
    <dbReference type="NCBI Taxonomy" id="2493646"/>
    <lineage>
        <taxon>Eukaryota</taxon>
        <taxon>Metazoa</taxon>
        <taxon>Spiralia</taxon>
        <taxon>Lophotrochozoa</taxon>
        <taxon>Mollusca</taxon>
        <taxon>Bivalvia</taxon>
        <taxon>Autobranchia</taxon>
        <taxon>Heteroconchia</taxon>
        <taxon>Palaeoheterodonta</taxon>
        <taxon>Unionida</taxon>
        <taxon>Unionoidea</taxon>
        <taxon>Unionidae</taxon>
        <taxon>Ambleminae</taxon>
        <taxon>Lampsilini</taxon>
        <taxon>Potamilus</taxon>
    </lineage>
</organism>